<feature type="transmembrane region" description="Helical" evidence="1">
    <location>
        <begin position="147"/>
        <end position="165"/>
    </location>
</feature>
<proteinExistence type="predicted"/>
<feature type="transmembrane region" description="Helical" evidence="1">
    <location>
        <begin position="12"/>
        <end position="33"/>
    </location>
</feature>
<feature type="transmembrane region" description="Helical" evidence="1">
    <location>
        <begin position="111"/>
        <end position="135"/>
    </location>
</feature>
<feature type="transmembrane region" description="Helical" evidence="1">
    <location>
        <begin position="45"/>
        <end position="62"/>
    </location>
</feature>
<dbReference type="Proteomes" id="UP000029628">
    <property type="component" value="Unassembled WGS sequence"/>
</dbReference>
<evidence type="ECO:0000313" key="3">
    <source>
        <dbReference type="Proteomes" id="UP000029628"/>
    </source>
</evidence>
<protein>
    <submittedName>
        <fullName evidence="2">Membrane protein</fullName>
    </submittedName>
</protein>
<sequence length="200" mass="23484">MLITTRQYKSQYHILIWIGVLSAIFIGMMEYGYALQGKLDCHWKIYLGLIPYVTWIVMTYLATKPKWFIQRYNVKEMYNVHRILGIIGTLLIAAHWYLYFGKAAKSVLGWWGGYTALVAMFIAFVVGVIYLSPWVKKLATSMSHKKVIWLHRLNLVALIAANIHVHGFKRLVAMVPFLQVYDIITYALVIYYLYWMYKNK</sequence>
<evidence type="ECO:0000256" key="1">
    <source>
        <dbReference type="SAM" id="Phobius"/>
    </source>
</evidence>
<reference evidence="2 3" key="1">
    <citation type="submission" date="2014-07" db="EMBL/GenBank/DDBJ databases">
        <authorList>
            <person name="McCorrison J."/>
            <person name="Sanka R."/>
            <person name="Torralba M."/>
            <person name="Gillis M."/>
            <person name="Haft D.H."/>
            <person name="Methe B."/>
            <person name="Sutton G."/>
            <person name="Nelson K.E."/>
        </authorList>
    </citation>
    <scope>NUCLEOTIDE SEQUENCE [LARGE SCALE GENOMIC DNA]</scope>
    <source>
        <strain evidence="2 3">DNF00314</strain>
    </source>
</reference>
<name>A0A096AM03_9FIRM</name>
<dbReference type="AlphaFoldDB" id="A0A096AM03"/>
<organism evidence="2 3">
    <name type="scientific">Veillonella montpellierensis DNF00314</name>
    <dbReference type="NCBI Taxonomy" id="1401067"/>
    <lineage>
        <taxon>Bacteria</taxon>
        <taxon>Bacillati</taxon>
        <taxon>Bacillota</taxon>
        <taxon>Negativicutes</taxon>
        <taxon>Veillonellales</taxon>
        <taxon>Veillonellaceae</taxon>
        <taxon>Veillonella</taxon>
    </lineage>
</organism>
<evidence type="ECO:0000313" key="2">
    <source>
        <dbReference type="EMBL" id="KGF48133.1"/>
    </source>
</evidence>
<dbReference type="eggNOG" id="COG4097">
    <property type="taxonomic scope" value="Bacteria"/>
</dbReference>
<comment type="caution">
    <text evidence="2">The sequence shown here is derived from an EMBL/GenBank/DDBJ whole genome shotgun (WGS) entry which is preliminary data.</text>
</comment>
<keyword evidence="1" id="KW-1133">Transmembrane helix</keyword>
<keyword evidence="1" id="KW-0472">Membrane</keyword>
<accession>A0A096AM03</accession>
<keyword evidence="1" id="KW-0812">Transmembrane</keyword>
<feature type="transmembrane region" description="Helical" evidence="1">
    <location>
        <begin position="171"/>
        <end position="194"/>
    </location>
</feature>
<dbReference type="EMBL" id="JRNT01000005">
    <property type="protein sequence ID" value="KGF48133.1"/>
    <property type="molecule type" value="Genomic_DNA"/>
</dbReference>
<gene>
    <name evidence="2" type="ORF">HMPREF0872_00600</name>
</gene>
<keyword evidence="3" id="KW-1185">Reference proteome</keyword>
<feature type="transmembrane region" description="Helical" evidence="1">
    <location>
        <begin position="83"/>
        <end position="99"/>
    </location>
</feature>